<dbReference type="PROSITE" id="PS50851">
    <property type="entry name" value="CHEW"/>
    <property type="match status" value="1"/>
</dbReference>
<proteinExistence type="predicted"/>
<dbReference type="AlphaFoldDB" id="A0A1X7AJ68"/>
<protein>
    <submittedName>
        <fullName evidence="2">CheW-like domain protein</fullName>
    </submittedName>
</protein>
<dbReference type="GO" id="GO:0006935">
    <property type="term" value="P:chemotaxis"/>
    <property type="evidence" value="ECO:0007669"/>
    <property type="project" value="InterPro"/>
</dbReference>
<dbReference type="GO" id="GO:0007165">
    <property type="term" value="P:signal transduction"/>
    <property type="evidence" value="ECO:0007669"/>
    <property type="project" value="InterPro"/>
</dbReference>
<sequence>MSEDLKSEQQLASMLVPLTDSLLLVPGTVIAEIIGWQQPEPVEGKPDWYLGEVSWRGLKLPLVSFERAGNGTMKERAEETRLAIVNGISGKSELPFYALIIQGIPRTLRLSGRDVTASEQSAASEIIKMHVKASGATAAIPDLDKLEDLLTVNQ</sequence>
<dbReference type="Proteomes" id="UP000196573">
    <property type="component" value="Unassembled WGS sequence"/>
</dbReference>
<name>A0A1X7AJ68_9GAMM</name>
<evidence type="ECO:0000313" key="2">
    <source>
        <dbReference type="EMBL" id="SMA46070.1"/>
    </source>
</evidence>
<evidence type="ECO:0000259" key="1">
    <source>
        <dbReference type="PROSITE" id="PS50851"/>
    </source>
</evidence>
<dbReference type="InterPro" id="IPR002545">
    <property type="entry name" value="CheW-lke_dom"/>
</dbReference>
<dbReference type="EMBL" id="FWPT01000004">
    <property type="protein sequence ID" value="SMA46070.1"/>
    <property type="molecule type" value="Genomic_DNA"/>
</dbReference>
<dbReference type="InterPro" id="IPR036061">
    <property type="entry name" value="CheW-like_dom_sf"/>
</dbReference>
<keyword evidence="3" id="KW-1185">Reference proteome</keyword>
<dbReference type="Pfam" id="PF01584">
    <property type="entry name" value="CheW"/>
    <property type="match status" value="1"/>
</dbReference>
<feature type="domain" description="CheW-like" evidence="1">
    <location>
        <begin position="10"/>
        <end position="152"/>
    </location>
</feature>
<organism evidence="2 3">
    <name type="scientific">Parendozoicomonas haliclonae</name>
    <dbReference type="NCBI Taxonomy" id="1960125"/>
    <lineage>
        <taxon>Bacteria</taxon>
        <taxon>Pseudomonadati</taxon>
        <taxon>Pseudomonadota</taxon>
        <taxon>Gammaproteobacteria</taxon>
        <taxon>Oceanospirillales</taxon>
        <taxon>Endozoicomonadaceae</taxon>
        <taxon>Parendozoicomonas</taxon>
    </lineage>
</organism>
<accession>A0A1X7AJ68</accession>
<dbReference type="RefSeq" id="WP_087109518.1">
    <property type="nucleotide sequence ID" value="NZ_CBCSCN010000002.1"/>
</dbReference>
<reference evidence="2 3" key="1">
    <citation type="submission" date="2017-03" db="EMBL/GenBank/DDBJ databases">
        <authorList>
            <person name="Afonso C.L."/>
            <person name="Miller P.J."/>
            <person name="Scott M.A."/>
            <person name="Spackman E."/>
            <person name="Goraichik I."/>
            <person name="Dimitrov K.M."/>
            <person name="Suarez D.L."/>
            <person name="Swayne D.E."/>
        </authorList>
    </citation>
    <scope>NUCLEOTIDE SEQUENCE [LARGE SCALE GENOMIC DNA]</scope>
    <source>
        <strain evidence="2">SB41UT1</strain>
    </source>
</reference>
<dbReference type="SUPFAM" id="SSF50341">
    <property type="entry name" value="CheW-like"/>
    <property type="match status" value="1"/>
</dbReference>
<dbReference type="Gene3D" id="2.40.50.180">
    <property type="entry name" value="CheA-289, Domain 4"/>
    <property type="match status" value="1"/>
</dbReference>
<gene>
    <name evidence="2" type="ORF">EHSB41UT_02073</name>
</gene>
<evidence type="ECO:0000313" key="3">
    <source>
        <dbReference type="Proteomes" id="UP000196573"/>
    </source>
</evidence>
<dbReference type="SMART" id="SM00260">
    <property type="entry name" value="CheW"/>
    <property type="match status" value="1"/>
</dbReference>
<dbReference type="OrthoDB" id="5765252at2"/>